<comment type="caution">
    <text evidence="2">The sequence shown here is derived from an EMBL/GenBank/DDBJ whole genome shotgun (WGS) entry which is preliminary data.</text>
</comment>
<dbReference type="EMBL" id="ASWA01000002">
    <property type="protein sequence ID" value="EOT68851.1"/>
    <property type="molecule type" value="Genomic_DNA"/>
</dbReference>
<protein>
    <submittedName>
        <fullName evidence="2">Uncharacterized protein</fullName>
    </submittedName>
</protein>
<keyword evidence="1" id="KW-0472">Membrane</keyword>
<keyword evidence="5" id="KW-1185">Reference proteome</keyword>
<reference evidence="2 4" key="1">
    <citation type="submission" date="2013-02" db="EMBL/GenBank/DDBJ databases">
        <title>The Genome Sequence of Enterococcus malodoratus ATCC_43197.</title>
        <authorList>
            <consortium name="The Broad Institute Genome Sequencing Platform"/>
            <consortium name="The Broad Institute Genome Sequencing Center for Infectious Disease"/>
            <person name="Earl A.M."/>
            <person name="Gilmore M.S."/>
            <person name="Lebreton F."/>
            <person name="Walker B."/>
            <person name="Young S.K."/>
            <person name="Zeng Q."/>
            <person name="Gargeya S."/>
            <person name="Fitzgerald M."/>
            <person name="Haas B."/>
            <person name="Abouelleil A."/>
            <person name="Alvarado L."/>
            <person name="Arachchi H.M."/>
            <person name="Berlin A.M."/>
            <person name="Chapman S.B."/>
            <person name="Dewar J."/>
            <person name="Goldberg J."/>
            <person name="Griggs A."/>
            <person name="Gujja S."/>
            <person name="Hansen M."/>
            <person name="Howarth C."/>
            <person name="Imamovic A."/>
            <person name="Larimer J."/>
            <person name="McCowan C."/>
            <person name="Murphy C."/>
            <person name="Neiman D."/>
            <person name="Pearson M."/>
            <person name="Priest M."/>
            <person name="Roberts A."/>
            <person name="Saif S."/>
            <person name="Shea T."/>
            <person name="Sisk P."/>
            <person name="Sykes S."/>
            <person name="Wortman J."/>
            <person name="Nusbaum C."/>
            <person name="Birren B."/>
        </authorList>
    </citation>
    <scope>NUCLEOTIDE SEQUENCE [LARGE SCALE GENOMIC DNA]</scope>
    <source>
        <strain evidence="2 4">ATCC 43197</strain>
    </source>
</reference>
<dbReference type="OrthoDB" id="2186222at2"/>
<dbReference type="eggNOG" id="ENOG5032ERV">
    <property type="taxonomic scope" value="Bacteria"/>
</dbReference>
<dbReference type="AlphaFoldDB" id="R2PDE3"/>
<evidence type="ECO:0000313" key="3">
    <source>
        <dbReference type="EMBL" id="EOT68851.1"/>
    </source>
</evidence>
<gene>
    <name evidence="3" type="ORF">I585_00310</name>
    <name evidence="2" type="ORF">UAI_00378</name>
</gene>
<evidence type="ECO:0000313" key="4">
    <source>
        <dbReference type="Proteomes" id="UP000013783"/>
    </source>
</evidence>
<feature type="transmembrane region" description="Helical" evidence="1">
    <location>
        <begin position="83"/>
        <end position="107"/>
    </location>
</feature>
<organism evidence="2 4">
    <name type="scientific">Enterococcus malodoratus ATCC 43197</name>
    <dbReference type="NCBI Taxonomy" id="1158601"/>
    <lineage>
        <taxon>Bacteria</taxon>
        <taxon>Bacillati</taxon>
        <taxon>Bacillota</taxon>
        <taxon>Bacilli</taxon>
        <taxon>Lactobacillales</taxon>
        <taxon>Enterococcaceae</taxon>
        <taxon>Enterococcus</taxon>
    </lineage>
</organism>
<keyword evidence="1" id="KW-1133">Transmembrane helix</keyword>
<name>R2PDE3_9ENTE</name>
<evidence type="ECO:0000256" key="1">
    <source>
        <dbReference type="SAM" id="Phobius"/>
    </source>
</evidence>
<sequence length="108" mass="12368">MALLLTLLFDLLMIILFLFRMVRGDQITLIVSIILQGLLFIDLLAVVLLRSSKTEKISIEQTEQVEMTRRQTRRASKPARGGFLSKISCIVALLLLAYYIYSVVYLFI</sequence>
<evidence type="ECO:0000313" key="2">
    <source>
        <dbReference type="EMBL" id="EOH81268.1"/>
    </source>
</evidence>
<dbReference type="Proteomes" id="UP000013783">
    <property type="component" value="Unassembled WGS sequence"/>
</dbReference>
<evidence type="ECO:0000313" key="5">
    <source>
        <dbReference type="Proteomes" id="UP000014148"/>
    </source>
</evidence>
<dbReference type="EMBL" id="AJAK01000006">
    <property type="protein sequence ID" value="EOH81268.1"/>
    <property type="molecule type" value="Genomic_DNA"/>
</dbReference>
<dbReference type="GeneID" id="79785371"/>
<dbReference type="RefSeq" id="WP_010739272.1">
    <property type="nucleotide sequence ID" value="NZ_KB946249.1"/>
</dbReference>
<reference evidence="3 5" key="2">
    <citation type="submission" date="2013-03" db="EMBL/GenBank/DDBJ databases">
        <title>The Genome Sequence of Enterococcus malodoratus ATCC_43197 (PacBio/Illumina hybrid assembly).</title>
        <authorList>
            <consortium name="The Broad Institute Genomics Platform"/>
            <consortium name="The Broad Institute Genome Sequencing Center for Infectious Disease"/>
            <person name="Earl A."/>
            <person name="Russ C."/>
            <person name="Gilmore M."/>
            <person name="Surin D."/>
            <person name="Walker B."/>
            <person name="Young S."/>
            <person name="Zeng Q."/>
            <person name="Gargeya S."/>
            <person name="Fitzgerald M."/>
            <person name="Haas B."/>
            <person name="Abouelleil A."/>
            <person name="Allen A.W."/>
            <person name="Alvarado L."/>
            <person name="Arachchi H.M."/>
            <person name="Berlin A.M."/>
            <person name="Chapman S.B."/>
            <person name="Gainer-Dewar J."/>
            <person name="Goldberg J."/>
            <person name="Griggs A."/>
            <person name="Gujja S."/>
            <person name="Hansen M."/>
            <person name="Howarth C."/>
            <person name="Imamovic A."/>
            <person name="Ireland A."/>
            <person name="Larimer J."/>
            <person name="McCowan C."/>
            <person name="Murphy C."/>
            <person name="Pearson M."/>
            <person name="Poon T.W."/>
            <person name="Priest M."/>
            <person name="Roberts A."/>
            <person name="Saif S."/>
            <person name="Shea T."/>
            <person name="Sisk P."/>
            <person name="Sykes S."/>
            <person name="Wortman J."/>
            <person name="Nusbaum C."/>
            <person name="Birren B."/>
        </authorList>
    </citation>
    <scope>NUCLEOTIDE SEQUENCE [LARGE SCALE GENOMIC DNA]</scope>
    <source>
        <strain evidence="3 5">ATCC 43197</strain>
    </source>
</reference>
<dbReference type="Proteomes" id="UP000014148">
    <property type="component" value="Unassembled WGS sequence"/>
</dbReference>
<proteinExistence type="predicted"/>
<dbReference type="PATRIC" id="fig|1158601.3.peg.361"/>
<keyword evidence="1" id="KW-0812">Transmembrane</keyword>
<feature type="transmembrane region" description="Helical" evidence="1">
    <location>
        <begin position="34"/>
        <end position="51"/>
    </location>
</feature>
<accession>R2PDE3</accession>